<feature type="coiled-coil region" evidence="4">
    <location>
        <begin position="423"/>
        <end position="582"/>
    </location>
</feature>
<dbReference type="AlphaFoldDB" id="A0AA35T1W4"/>
<evidence type="ECO:0000256" key="2">
    <source>
        <dbReference type="ARBA" id="ARBA00023054"/>
    </source>
</evidence>
<feature type="coiled-coil region" evidence="4">
    <location>
        <begin position="259"/>
        <end position="297"/>
    </location>
</feature>
<dbReference type="GO" id="GO:0005930">
    <property type="term" value="C:axoneme"/>
    <property type="evidence" value="ECO:0007669"/>
    <property type="project" value="TreeGrafter"/>
</dbReference>
<protein>
    <submittedName>
        <fullName evidence="7">Coiled-coil domain-containing protein 96</fullName>
    </submittedName>
</protein>
<dbReference type="InterPro" id="IPR025254">
    <property type="entry name" value="CCDC113/CCDC96_CC"/>
</dbReference>
<feature type="compositionally biased region" description="Basic and acidic residues" evidence="5">
    <location>
        <begin position="56"/>
        <end position="70"/>
    </location>
</feature>
<evidence type="ECO:0000313" key="8">
    <source>
        <dbReference type="Proteomes" id="UP001174909"/>
    </source>
</evidence>
<accession>A0AA35T1W4</accession>
<comment type="caution">
    <text evidence="7">The sequence shown here is derived from an EMBL/GenBank/DDBJ whole genome shotgun (WGS) entry which is preliminary data.</text>
</comment>
<organism evidence="7 8">
    <name type="scientific">Geodia barretti</name>
    <name type="common">Barrett's horny sponge</name>
    <dbReference type="NCBI Taxonomy" id="519541"/>
    <lineage>
        <taxon>Eukaryota</taxon>
        <taxon>Metazoa</taxon>
        <taxon>Porifera</taxon>
        <taxon>Demospongiae</taxon>
        <taxon>Heteroscleromorpha</taxon>
        <taxon>Tetractinellida</taxon>
        <taxon>Astrophorina</taxon>
        <taxon>Geodiidae</taxon>
        <taxon>Geodia</taxon>
    </lineage>
</organism>
<keyword evidence="3" id="KW-0966">Cell projection</keyword>
<feature type="compositionally biased region" description="Basic residues" evidence="5">
    <location>
        <begin position="9"/>
        <end position="30"/>
    </location>
</feature>
<evidence type="ECO:0000256" key="3">
    <source>
        <dbReference type="ARBA" id="ARBA00023273"/>
    </source>
</evidence>
<keyword evidence="2 4" id="KW-0175">Coiled coil</keyword>
<proteinExistence type="predicted"/>
<feature type="region of interest" description="Disordered" evidence="5">
    <location>
        <begin position="1"/>
        <end position="185"/>
    </location>
</feature>
<feature type="compositionally biased region" description="Basic and acidic residues" evidence="5">
    <location>
        <begin position="124"/>
        <end position="140"/>
    </location>
</feature>
<dbReference type="Proteomes" id="UP001174909">
    <property type="component" value="Unassembled WGS sequence"/>
</dbReference>
<evidence type="ECO:0000256" key="4">
    <source>
        <dbReference type="SAM" id="Coils"/>
    </source>
</evidence>
<name>A0AA35T1W4_GEOBA</name>
<gene>
    <name evidence="7" type="ORF">GBAR_LOCUS21955</name>
</gene>
<evidence type="ECO:0000259" key="6">
    <source>
        <dbReference type="Pfam" id="PF13870"/>
    </source>
</evidence>
<feature type="domain" description="CCDC113/CCDC96 coiled-coil" evidence="6">
    <location>
        <begin position="417"/>
        <end position="584"/>
    </location>
</feature>
<keyword evidence="8" id="KW-1185">Reference proteome</keyword>
<dbReference type="GO" id="GO:0060271">
    <property type="term" value="P:cilium assembly"/>
    <property type="evidence" value="ECO:0007669"/>
    <property type="project" value="TreeGrafter"/>
</dbReference>
<dbReference type="EMBL" id="CASHTH010003043">
    <property type="protein sequence ID" value="CAI8039472.1"/>
    <property type="molecule type" value="Genomic_DNA"/>
</dbReference>
<evidence type="ECO:0000313" key="7">
    <source>
        <dbReference type="EMBL" id="CAI8039472.1"/>
    </source>
</evidence>
<dbReference type="GO" id="GO:0036064">
    <property type="term" value="C:ciliary basal body"/>
    <property type="evidence" value="ECO:0007669"/>
    <property type="project" value="TreeGrafter"/>
</dbReference>
<reference evidence="7" key="1">
    <citation type="submission" date="2023-03" db="EMBL/GenBank/DDBJ databases">
        <authorList>
            <person name="Steffen K."/>
            <person name="Cardenas P."/>
        </authorList>
    </citation>
    <scope>NUCLEOTIDE SEQUENCE</scope>
</reference>
<dbReference type="InterPro" id="IPR051885">
    <property type="entry name" value="CC_CF"/>
</dbReference>
<evidence type="ECO:0000256" key="5">
    <source>
        <dbReference type="SAM" id="MobiDB-lite"/>
    </source>
</evidence>
<feature type="non-terminal residue" evidence="7">
    <location>
        <position position="1"/>
    </location>
</feature>
<dbReference type="PANTHER" id="PTHR15654:SF1">
    <property type="entry name" value="COILED-COIL DOMAIN-CONTAINING PROTEIN 96"/>
    <property type="match status" value="1"/>
</dbReference>
<dbReference type="PANTHER" id="PTHR15654">
    <property type="entry name" value="COILED-COIL DOMAIN-CONTAINING PROTEIN 113-RELATED"/>
    <property type="match status" value="1"/>
</dbReference>
<feature type="compositionally biased region" description="Basic and acidic residues" evidence="5">
    <location>
        <begin position="31"/>
        <end position="44"/>
    </location>
</feature>
<comment type="subcellular location">
    <subcellularLocation>
        <location evidence="1">Cell projection</location>
        <location evidence="1">Cilium</location>
    </subcellularLocation>
</comment>
<sequence length="602" mass="68602">VNNPNKRPLQCRRRSRTLKKRCLPRRWGKTRPREGSQSKRKEEGETAGEELGGPRADGEGKEEEERKGEGEGVSEAAVQEGEEGIKEEETTEDGGEQNEGGSGAEEEKVATAEQQEEVVEGGNEAEKSTEERESEERENTVEGEDGDGEVRREDIETEVPAEETVINGVSEGVAKEKSVAEEQEVGVAKEVEEGVAKEKSIAEEQEVGMAKEVEGGVAKEKSIAEEQEVGLAKEVEEGVAPSEVDVADSNVVTTSRLPLENIVEEEEEEEEEEKVDKDELITNCREALKRQEKLRHENSLLQHKIAEYLSYKKQEEKPDPGRNVTDQEKRYIQCMSGLDNLEVELEQAREGWASREEEMRESCARRLAEVQGKTEEFLRYQMEGSKQAVDSRTGHRLSETDLHRLQTDQAASNQAVFQARLENIKLANKIERMESLLKAKEELAEGLHMLDFEQLKISNMDLGEKVEERNEEIRKLTEKIRDTVQVLTHVKEKLDFLQDESEEKKEQLQQLDSDLARRREVLTRLKQTRDSLRLDNQRLRQRGGLVCHTQLLRDFEDRQDQNAELESRLEQLQRQHSQTTLQCTGLRSKIAHATTPHQHRLT</sequence>
<evidence type="ECO:0000256" key="1">
    <source>
        <dbReference type="ARBA" id="ARBA00004138"/>
    </source>
</evidence>
<dbReference type="Pfam" id="PF13870">
    <property type="entry name" value="CCDC113_CCDC96_CC"/>
    <property type="match status" value="1"/>
</dbReference>